<name>A0A2M7QJK7_9BACT</name>
<feature type="transmembrane region" description="Helical" evidence="1">
    <location>
        <begin position="17"/>
        <end position="37"/>
    </location>
</feature>
<feature type="transmembrane region" description="Helical" evidence="1">
    <location>
        <begin position="328"/>
        <end position="347"/>
    </location>
</feature>
<keyword evidence="1" id="KW-0472">Membrane</keyword>
<proteinExistence type="predicted"/>
<feature type="transmembrane region" description="Helical" evidence="1">
    <location>
        <begin position="200"/>
        <end position="224"/>
    </location>
</feature>
<sequence length="507" mass="60022">MHKNNVQNNILTYLPHIIYGLIFVLYLPKIVNIRLFLDDHVLIWPALTKTYLQDIVNYTYGFGLYRPFRLIFLYYPLYTLYTIAPWLPYLFLFSTHVVTGILIYKITRAYTEKTFAFLLSLVYITFPFFTEQYAWIATSTTIVNGILFLQLYILLISKLSLKYKIIWIFFLQFIGAFTYDTLFFNFLLLGFVLYRRRKELALSFSTISIYSFLFAIPSCLYVFLRSFVWYPHDKATLRELQLTNLPHIISIEWQNLLTFLNSQRFLFLGKGSHIDFWLYNITQGLQNIIMHPFYILLFVAILLCGYLFFHNERLKKITDKNNNGDELILYSILIAILSLLPAFLVTIPAFPFRVIAMTLWALINVLLLLMWRISKKLGYIVAIFVFLTGIIMSLQILTDMRKVYEDDNMLTDQIVSAIDAHTDMSNRVVIILNNMPYSTNTVYNYGEYLKNCITVNWCIQMELARKTNRVEKVIINPLHNITDHKTYLEFVFNKEVKRLNFIQKYQL</sequence>
<evidence type="ECO:0000313" key="3">
    <source>
        <dbReference type="Proteomes" id="UP000229401"/>
    </source>
</evidence>
<evidence type="ECO:0000313" key="2">
    <source>
        <dbReference type="EMBL" id="PIY72136.1"/>
    </source>
</evidence>
<reference evidence="3" key="1">
    <citation type="submission" date="2017-09" db="EMBL/GenBank/DDBJ databases">
        <title>Depth-based differentiation of microbial function through sediment-hosted aquifers and enrichment of novel symbionts in the deep terrestrial subsurface.</title>
        <authorList>
            <person name="Probst A.J."/>
            <person name="Ladd B."/>
            <person name="Jarett J.K."/>
            <person name="Geller-Mcgrath D.E."/>
            <person name="Sieber C.M.K."/>
            <person name="Emerson J.B."/>
            <person name="Anantharaman K."/>
            <person name="Thomas B.C."/>
            <person name="Malmstrom R."/>
            <person name="Stieglmeier M."/>
            <person name="Klingl A."/>
            <person name="Woyke T."/>
            <person name="Ryan C.M."/>
            <person name="Banfield J.F."/>
        </authorList>
    </citation>
    <scope>NUCLEOTIDE SEQUENCE [LARGE SCALE GENOMIC DNA]</scope>
</reference>
<accession>A0A2M7QJK7</accession>
<dbReference type="AlphaFoldDB" id="A0A2M7QJK7"/>
<dbReference type="Proteomes" id="UP000229401">
    <property type="component" value="Unassembled WGS sequence"/>
</dbReference>
<keyword evidence="1" id="KW-1133">Transmembrane helix</keyword>
<evidence type="ECO:0000256" key="1">
    <source>
        <dbReference type="SAM" id="Phobius"/>
    </source>
</evidence>
<feature type="transmembrane region" description="Helical" evidence="1">
    <location>
        <begin position="167"/>
        <end position="194"/>
    </location>
</feature>
<organism evidence="2 3">
    <name type="scientific">Candidatus Roizmanbacteria bacterium CG_4_10_14_0_8_um_filter_33_9</name>
    <dbReference type="NCBI Taxonomy" id="1974826"/>
    <lineage>
        <taxon>Bacteria</taxon>
        <taxon>Candidatus Roizmaniibacteriota</taxon>
    </lineage>
</organism>
<protein>
    <submittedName>
        <fullName evidence="2">Uncharacterized protein</fullName>
    </submittedName>
</protein>
<gene>
    <name evidence="2" type="ORF">COY87_02545</name>
</gene>
<comment type="caution">
    <text evidence="2">The sequence shown here is derived from an EMBL/GenBank/DDBJ whole genome shotgun (WGS) entry which is preliminary data.</text>
</comment>
<feature type="transmembrane region" description="Helical" evidence="1">
    <location>
        <begin position="110"/>
        <end position="129"/>
    </location>
</feature>
<feature type="transmembrane region" description="Helical" evidence="1">
    <location>
        <begin position="377"/>
        <end position="397"/>
    </location>
</feature>
<keyword evidence="1" id="KW-0812">Transmembrane</keyword>
<feature type="transmembrane region" description="Helical" evidence="1">
    <location>
        <begin position="288"/>
        <end position="308"/>
    </location>
</feature>
<feature type="transmembrane region" description="Helical" evidence="1">
    <location>
        <begin position="354"/>
        <end position="371"/>
    </location>
</feature>
<dbReference type="EMBL" id="PFLI01000085">
    <property type="protein sequence ID" value="PIY72136.1"/>
    <property type="molecule type" value="Genomic_DNA"/>
</dbReference>